<dbReference type="PANTHER" id="PTHR45856:SF24">
    <property type="entry name" value="FUNGAL LIPASE-LIKE DOMAIN-CONTAINING PROTEIN"/>
    <property type="match status" value="1"/>
</dbReference>
<dbReference type="SUPFAM" id="SSF53474">
    <property type="entry name" value="alpha/beta-Hydrolases"/>
    <property type="match status" value="1"/>
</dbReference>
<dbReference type="Gene3D" id="3.40.50.1820">
    <property type="entry name" value="alpha/beta hydrolase"/>
    <property type="match status" value="1"/>
</dbReference>
<dbReference type="InterPro" id="IPR051218">
    <property type="entry name" value="Sec_MonoDiacylglyc_Lipase"/>
</dbReference>
<name>A0ABR3JW63_9AGAR</name>
<evidence type="ECO:0000313" key="8">
    <source>
        <dbReference type="Proteomes" id="UP001556367"/>
    </source>
</evidence>
<comment type="catalytic activity">
    <reaction evidence="3">
        <text>a diacylglycerol + H2O = a monoacylglycerol + a fatty acid + H(+)</text>
        <dbReference type="Rhea" id="RHEA:32731"/>
        <dbReference type="ChEBI" id="CHEBI:15377"/>
        <dbReference type="ChEBI" id="CHEBI:15378"/>
        <dbReference type="ChEBI" id="CHEBI:17408"/>
        <dbReference type="ChEBI" id="CHEBI:18035"/>
        <dbReference type="ChEBI" id="CHEBI:28868"/>
    </reaction>
</comment>
<organism evidence="7 8">
    <name type="scientific">Hohenbuehelia grisea</name>
    <dbReference type="NCBI Taxonomy" id="104357"/>
    <lineage>
        <taxon>Eukaryota</taxon>
        <taxon>Fungi</taxon>
        <taxon>Dikarya</taxon>
        <taxon>Basidiomycota</taxon>
        <taxon>Agaricomycotina</taxon>
        <taxon>Agaricomycetes</taxon>
        <taxon>Agaricomycetidae</taxon>
        <taxon>Agaricales</taxon>
        <taxon>Pleurotineae</taxon>
        <taxon>Pleurotaceae</taxon>
        <taxon>Hohenbuehelia</taxon>
    </lineage>
</organism>
<keyword evidence="1" id="KW-1015">Disulfide bond</keyword>
<dbReference type="EMBL" id="JASNQZ010000002">
    <property type="protein sequence ID" value="KAL0959640.1"/>
    <property type="molecule type" value="Genomic_DNA"/>
</dbReference>
<feature type="compositionally biased region" description="Basic and acidic residues" evidence="5">
    <location>
        <begin position="462"/>
        <end position="477"/>
    </location>
</feature>
<evidence type="ECO:0000256" key="5">
    <source>
        <dbReference type="SAM" id="MobiDB-lite"/>
    </source>
</evidence>
<accession>A0ABR3JW63</accession>
<dbReference type="InterPro" id="IPR029058">
    <property type="entry name" value="AB_hydrolase_fold"/>
</dbReference>
<dbReference type="Proteomes" id="UP001556367">
    <property type="component" value="Unassembled WGS sequence"/>
</dbReference>
<evidence type="ECO:0000256" key="2">
    <source>
        <dbReference type="ARBA" id="ARBA00043996"/>
    </source>
</evidence>
<feature type="region of interest" description="Disordered" evidence="5">
    <location>
        <begin position="322"/>
        <end position="393"/>
    </location>
</feature>
<dbReference type="PANTHER" id="PTHR45856">
    <property type="entry name" value="ALPHA/BETA-HYDROLASES SUPERFAMILY PROTEIN"/>
    <property type="match status" value="1"/>
</dbReference>
<feature type="compositionally biased region" description="Basic and acidic residues" evidence="5">
    <location>
        <begin position="376"/>
        <end position="393"/>
    </location>
</feature>
<dbReference type="InterPro" id="IPR002921">
    <property type="entry name" value="Fungal_lipase-type"/>
</dbReference>
<keyword evidence="8" id="KW-1185">Reference proteome</keyword>
<evidence type="ECO:0000259" key="6">
    <source>
        <dbReference type="Pfam" id="PF01764"/>
    </source>
</evidence>
<evidence type="ECO:0000313" key="7">
    <source>
        <dbReference type="EMBL" id="KAL0959640.1"/>
    </source>
</evidence>
<protein>
    <recommendedName>
        <fullName evidence="6">Fungal lipase-type domain-containing protein</fullName>
    </recommendedName>
</protein>
<proteinExistence type="inferred from homology"/>
<evidence type="ECO:0000256" key="4">
    <source>
        <dbReference type="ARBA" id="ARBA00048461"/>
    </source>
</evidence>
<dbReference type="Pfam" id="PF01764">
    <property type="entry name" value="Lipase_3"/>
    <property type="match status" value="1"/>
</dbReference>
<gene>
    <name evidence="7" type="ORF">HGRIS_011342</name>
</gene>
<reference evidence="8" key="1">
    <citation type="submission" date="2024-06" db="EMBL/GenBank/DDBJ databases">
        <title>Multi-omics analyses provide insights into the biosynthesis of the anticancer antibiotic pleurotin in Hohenbuehelia grisea.</title>
        <authorList>
            <person name="Weaver J.A."/>
            <person name="Alberti F."/>
        </authorList>
    </citation>
    <scope>NUCLEOTIDE SEQUENCE [LARGE SCALE GENOMIC DNA]</scope>
    <source>
        <strain evidence="8">T-177</strain>
    </source>
</reference>
<feature type="domain" description="Fungal lipase-type" evidence="6">
    <location>
        <begin position="134"/>
        <end position="257"/>
    </location>
</feature>
<evidence type="ECO:0000256" key="1">
    <source>
        <dbReference type="ARBA" id="ARBA00023157"/>
    </source>
</evidence>
<evidence type="ECO:0000256" key="3">
    <source>
        <dbReference type="ARBA" id="ARBA00047591"/>
    </source>
</evidence>
<comment type="caution">
    <text evidence="7">The sequence shown here is derived from an EMBL/GenBank/DDBJ whole genome shotgun (WGS) entry which is preliminary data.</text>
</comment>
<feature type="region of interest" description="Disordered" evidence="5">
    <location>
        <begin position="462"/>
        <end position="505"/>
    </location>
</feature>
<comment type="similarity">
    <text evidence="2">Belongs to the AB hydrolase superfamily. Lipase family. Class 3 subfamily.</text>
</comment>
<sequence>MRFTRQNVKAIPYRIADALTPEQRAMYSAEKLVNFRWIAHIIARYSPYTLSPKDRAPDALSASLAEIGQFAEVVYSPLPIELVYPLLETLTRPTFPLEGYTALSSSTLVSTFHGTTARLPGLVAYRPPQKQLILAVSGTARTLHAFYDLHTSTCRHPSGHGRIHRGFFLLYQGFKARALDAIMKGLGEYGEEVEEVVLTGHSMGGAVVYLLALDMLRDEEWRERLGSRGKRLKLVVFGVPRCGDVRLQQFWRENVDAYHASFGENALAEFAVKAYNDGVAALPPLAFGFRHFARSPYYFIWGHLYRIPQSESEYTLFHLSSESELQTDEHPSGETTSAEAALGDEVHPVAEMPSMGEMALPDNSGPAPAAAQLSPDPEHAHSSDANTRTHPESEITQIKAHNAMDSKSPAAAEPVRTAATLALAMTGTPYPRGGHNYYNGRELEGVMKRMRWLDEAMTRKKGKWTERKIEEEKENSSRRKKKKKGMGSMFAKEEHEEEKVDEFTTASAARLVGELEDGWEERYAKLVETRQRRELRSRPSLYWCF</sequence>
<comment type="catalytic activity">
    <reaction evidence="4">
        <text>a monoacylglycerol + H2O = glycerol + a fatty acid + H(+)</text>
        <dbReference type="Rhea" id="RHEA:15245"/>
        <dbReference type="ChEBI" id="CHEBI:15377"/>
        <dbReference type="ChEBI" id="CHEBI:15378"/>
        <dbReference type="ChEBI" id="CHEBI:17408"/>
        <dbReference type="ChEBI" id="CHEBI:17754"/>
        <dbReference type="ChEBI" id="CHEBI:28868"/>
    </reaction>
</comment>
<feature type="compositionally biased region" description="Basic and acidic residues" evidence="5">
    <location>
        <begin position="491"/>
        <end position="502"/>
    </location>
</feature>